<evidence type="ECO:0000256" key="1">
    <source>
        <dbReference type="ARBA" id="ARBA00022679"/>
    </source>
</evidence>
<keyword evidence="2" id="KW-0012">Acyltransferase</keyword>
<reference evidence="4 5" key="1">
    <citation type="submission" date="2018-07" db="EMBL/GenBank/DDBJ databases">
        <title>Whole genome Sequencing of Pseudoxanthomonas gei KCTC 32298 (T).</title>
        <authorList>
            <person name="Kumar S."/>
            <person name="Bansal K."/>
            <person name="Kaur A."/>
            <person name="Patil P."/>
            <person name="Sharma S."/>
            <person name="Patil P.B."/>
        </authorList>
    </citation>
    <scope>NUCLEOTIDE SEQUENCE [LARGE SCALE GENOMIC DNA]</scope>
    <source>
        <strain evidence="4 5">KCTC 32298</strain>
    </source>
</reference>
<evidence type="ECO:0000313" key="4">
    <source>
        <dbReference type="EMBL" id="NDK40011.1"/>
    </source>
</evidence>
<protein>
    <submittedName>
        <fullName evidence="4">N-acetyltransferase</fullName>
    </submittedName>
</protein>
<proteinExistence type="predicted"/>
<dbReference type="CDD" id="cd04301">
    <property type="entry name" value="NAT_SF"/>
    <property type="match status" value="1"/>
</dbReference>
<keyword evidence="5" id="KW-1185">Reference proteome</keyword>
<dbReference type="EMBL" id="QOVG01000010">
    <property type="protein sequence ID" value="NDK40011.1"/>
    <property type="molecule type" value="Genomic_DNA"/>
</dbReference>
<dbReference type="Proteomes" id="UP001429354">
    <property type="component" value="Unassembled WGS sequence"/>
</dbReference>
<sequence length="147" mass="15761">MEISLSQSIESVSWTCLEDLFIRAPLGARSAALLEQTFRNSQVALFAYDGSRLVGAGRALTDRINWTVVFDVVVDPECQGKGLGKTIVEALASTAGARNVMLQSVPGKEDFYARLGYRPMTSAMAKYENPDWASANGYISAASSSGA</sequence>
<dbReference type="RefSeq" id="WP_162350666.1">
    <property type="nucleotide sequence ID" value="NZ_QOVG01000010.1"/>
</dbReference>
<feature type="domain" description="N-acetyltransferase" evidence="3">
    <location>
        <begin position="1"/>
        <end position="138"/>
    </location>
</feature>
<gene>
    <name evidence="4" type="ORF">DT603_14300</name>
</gene>
<dbReference type="InterPro" id="IPR000182">
    <property type="entry name" value="GNAT_dom"/>
</dbReference>
<dbReference type="PANTHER" id="PTHR43626">
    <property type="entry name" value="ACYL-COA N-ACYLTRANSFERASE"/>
    <property type="match status" value="1"/>
</dbReference>
<dbReference type="Gene3D" id="3.40.630.30">
    <property type="match status" value="1"/>
</dbReference>
<dbReference type="InterPro" id="IPR045039">
    <property type="entry name" value="NSI-like"/>
</dbReference>
<comment type="caution">
    <text evidence="4">The sequence shown here is derived from an EMBL/GenBank/DDBJ whole genome shotgun (WGS) entry which is preliminary data.</text>
</comment>
<evidence type="ECO:0000259" key="3">
    <source>
        <dbReference type="PROSITE" id="PS51186"/>
    </source>
</evidence>
<keyword evidence="1" id="KW-0808">Transferase</keyword>
<organism evidence="4 5">
    <name type="scientific">Pseudoxanthomonas gei</name>
    <dbReference type="NCBI Taxonomy" id="1383030"/>
    <lineage>
        <taxon>Bacteria</taxon>
        <taxon>Pseudomonadati</taxon>
        <taxon>Pseudomonadota</taxon>
        <taxon>Gammaproteobacteria</taxon>
        <taxon>Lysobacterales</taxon>
        <taxon>Lysobacteraceae</taxon>
        <taxon>Pseudoxanthomonas</taxon>
    </lineage>
</organism>
<evidence type="ECO:0000256" key="2">
    <source>
        <dbReference type="ARBA" id="ARBA00023315"/>
    </source>
</evidence>
<evidence type="ECO:0000313" key="5">
    <source>
        <dbReference type="Proteomes" id="UP001429354"/>
    </source>
</evidence>
<dbReference type="Pfam" id="PF13673">
    <property type="entry name" value="Acetyltransf_10"/>
    <property type="match status" value="1"/>
</dbReference>
<accession>A0ABX0AF15</accession>
<name>A0ABX0AF15_9GAMM</name>
<dbReference type="PANTHER" id="PTHR43626:SF4">
    <property type="entry name" value="GCN5-RELATED N-ACETYLTRANSFERASE 2, CHLOROPLASTIC"/>
    <property type="match status" value="1"/>
</dbReference>
<dbReference type="SUPFAM" id="SSF55729">
    <property type="entry name" value="Acyl-CoA N-acyltransferases (Nat)"/>
    <property type="match status" value="1"/>
</dbReference>
<dbReference type="InterPro" id="IPR016181">
    <property type="entry name" value="Acyl_CoA_acyltransferase"/>
</dbReference>
<dbReference type="PROSITE" id="PS51186">
    <property type="entry name" value="GNAT"/>
    <property type="match status" value="1"/>
</dbReference>